<gene>
    <name evidence="3" type="ORF">SI7747_05006320</name>
</gene>
<dbReference type="PANTHER" id="PTHR46713">
    <property type="entry name" value="F13M7.16 PROTEIN"/>
    <property type="match status" value="1"/>
</dbReference>
<dbReference type="EMBL" id="LR743592">
    <property type="protein sequence ID" value="CAA2620151.1"/>
    <property type="molecule type" value="Genomic_DNA"/>
</dbReference>
<dbReference type="CDD" id="cd10461">
    <property type="entry name" value="PUB_UBA_plant"/>
    <property type="match status" value="1"/>
</dbReference>
<keyword evidence="4" id="KW-1185">Reference proteome</keyword>
<name>A0A7I8IPU3_SPIIN</name>
<feature type="domain" description="UBA" evidence="2">
    <location>
        <begin position="111"/>
        <end position="152"/>
    </location>
</feature>
<dbReference type="Gene3D" id="1.10.8.10">
    <property type="entry name" value="DNA helicase RuvA subunit, C-terminal domain"/>
    <property type="match status" value="1"/>
</dbReference>
<accession>A0A7I8IPU3</accession>
<reference evidence="3 4" key="1">
    <citation type="submission" date="2019-12" db="EMBL/GenBank/DDBJ databases">
        <authorList>
            <person name="Scholz U."/>
            <person name="Mascher M."/>
            <person name="Fiebig A."/>
        </authorList>
    </citation>
    <scope>NUCLEOTIDE SEQUENCE</scope>
</reference>
<dbReference type="PROSITE" id="PS00028">
    <property type="entry name" value="ZINC_FINGER_C2H2_1"/>
    <property type="match status" value="1"/>
</dbReference>
<dbReference type="Pfam" id="PF24560">
    <property type="entry name" value="zf-C2H2_OTU1_C"/>
    <property type="match status" value="1"/>
</dbReference>
<dbReference type="InterPro" id="IPR009060">
    <property type="entry name" value="UBA-like_sf"/>
</dbReference>
<evidence type="ECO:0000256" key="1">
    <source>
        <dbReference type="SAM" id="MobiDB-lite"/>
    </source>
</evidence>
<evidence type="ECO:0000313" key="4">
    <source>
        <dbReference type="Proteomes" id="UP001189122"/>
    </source>
</evidence>
<dbReference type="InterPro" id="IPR057766">
    <property type="entry name" value="Znf-C2H2_OTU1-like_C"/>
</dbReference>
<sequence length="417" mass="47418">MAGLSLRCGDCGAHLKSVEEAQEHAELTLHTNFSESTEAVLNLVCTVCGKPCRTKIESDLHTKRTGHSDFVDKTMEEAKSLELNASAKVDGPQEESTASESRNSEEMVVPEIDKKLLEELESMGFPTARATRALHFSGNASLESAINWVADHENDEDIDEMPLLISFRYLQKTNAEVAKRSLTPEEAKIKAQELRERARKKKEEEERRMEREREKERIRIGKELLEAKRIEEENERKRMLALRQAEKDEEKRAREKIRQKLEEDKAERRRKLGLPPEEPGTSKPSAPPMRERKSALPIKPATKTEHMRDCLRSLKQAHKDDDAKVKRAFQTLLTYVGNVAKNPDEEKFRRIRMTNATFQDRVGCMTGGIEFLEVCGFEKVEGDEFLTLPKQKVDMAVINSAGAELTSAINNPFFGVL</sequence>
<dbReference type="Gene3D" id="1.20.58.2190">
    <property type="match status" value="1"/>
</dbReference>
<dbReference type="CDD" id="cd14290">
    <property type="entry name" value="UBA_PUB_plant"/>
    <property type="match status" value="1"/>
</dbReference>
<dbReference type="InterPro" id="IPR018997">
    <property type="entry name" value="PUB_domain"/>
</dbReference>
<dbReference type="SMART" id="SM00165">
    <property type="entry name" value="UBA"/>
    <property type="match status" value="1"/>
</dbReference>
<dbReference type="InterPro" id="IPR036339">
    <property type="entry name" value="PUB-like_dom_sf"/>
</dbReference>
<dbReference type="Pfam" id="PF22562">
    <property type="entry name" value="UBA_7"/>
    <property type="match status" value="1"/>
</dbReference>
<dbReference type="InterPro" id="IPR013087">
    <property type="entry name" value="Znf_C2H2_type"/>
</dbReference>
<feature type="compositionally biased region" description="Basic and acidic residues" evidence="1">
    <location>
        <begin position="244"/>
        <end position="267"/>
    </location>
</feature>
<dbReference type="Proteomes" id="UP001189122">
    <property type="component" value="Unassembled WGS sequence"/>
</dbReference>
<dbReference type="PANTHER" id="PTHR46713:SF1">
    <property type="entry name" value="F13M7.16 PROTEIN"/>
    <property type="match status" value="1"/>
</dbReference>
<dbReference type="AlphaFoldDB" id="A0A7I8IPU3"/>
<dbReference type="SMART" id="SM00580">
    <property type="entry name" value="PUG"/>
    <property type="match status" value="1"/>
</dbReference>
<evidence type="ECO:0000313" key="3">
    <source>
        <dbReference type="EMBL" id="CAA2620151.1"/>
    </source>
</evidence>
<dbReference type="EMBL" id="CACRZD030000005">
    <property type="protein sequence ID" value="CAA6659900.1"/>
    <property type="molecule type" value="Genomic_DNA"/>
</dbReference>
<evidence type="ECO:0000259" key="2">
    <source>
        <dbReference type="PROSITE" id="PS50030"/>
    </source>
</evidence>
<dbReference type="Pfam" id="PF09409">
    <property type="entry name" value="PUB"/>
    <property type="match status" value="1"/>
</dbReference>
<feature type="region of interest" description="Disordered" evidence="1">
    <location>
        <begin position="244"/>
        <end position="299"/>
    </location>
</feature>
<dbReference type="SUPFAM" id="SSF143503">
    <property type="entry name" value="PUG domain-like"/>
    <property type="match status" value="1"/>
</dbReference>
<feature type="region of interest" description="Disordered" evidence="1">
    <location>
        <begin position="82"/>
        <end position="107"/>
    </location>
</feature>
<proteinExistence type="predicted"/>
<dbReference type="SUPFAM" id="SSF46934">
    <property type="entry name" value="UBA-like"/>
    <property type="match status" value="1"/>
</dbReference>
<organism evidence="3">
    <name type="scientific">Spirodela intermedia</name>
    <name type="common">Intermediate duckweed</name>
    <dbReference type="NCBI Taxonomy" id="51605"/>
    <lineage>
        <taxon>Eukaryota</taxon>
        <taxon>Viridiplantae</taxon>
        <taxon>Streptophyta</taxon>
        <taxon>Embryophyta</taxon>
        <taxon>Tracheophyta</taxon>
        <taxon>Spermatophyta</taxon>
        <taxon>Magnoliopsida</taxon>
        <taxon>Liliopsida</taxon>
        <taxon>Araceae</taxon>
        <taxon>Lemnoideae</taxon>
        <taxon>Spirodela</taxon>
    </lineage>
</organism>
<dbReference type="PROSITE" id="PS50030">
    <property type="entry name" value="UBA"/>
    <property type="match status" value="1"/>
</dbReference>
<protein>
    <recommendedName>
        <fullName evidence="2">UBA domain-containing protein</fullName>
    </recommendedName>
</protein>
<dbReference type="InterPro" id="IPR015940">
    <property type="entry name" value="UBA"/>
</dbReference>
<feature type="region of interest" description="Disordered" evidence="1">
    <location>
        <begin position="194"/>
        <end position="215"/>
    </location>
</feature>